<dbReference type="AlphaFoldDB" id="A0A6C0KY63"/>
<accession>A0A6C0KY63</accession>
<dbReference type="EMBL" id="MN741000">
    <property type="protein sequence ID" value="QHU22193.1"/>
    <property type="molecule type" value="Genomic_DNA"/>
</dbReference>
<evidence type="ECO:0000313" key="2">
    <source>
        <dbReference type="EMBL" id="QHU22193.1"/>
    </source>
</evidence>
<name>A0A6C0KY63_9ZZZZ</name>
<feature type="compositionally biased region" description="Basic and acidic residues" evidence="1">
    <location>
        <begin position="52"/>
        <end position="65"/>
    </location>
</feature>
<protein>
    <submittedName>
        <fullName evidence="2">Uncharacterized protein</fullName>
    </submittedName>
</protein>
<proteinExistence type="predicted"/>
<evidence type="ECO:0000256" key="1">
    <source>
        <dbReference type="SAM" id="MobiDB-lite"/>
    </source>
</evidence>
<feature type="compositionally biased region" description="Polar residues" evidence="1">
    <location>
        <begin position="42"/>
        <end position="51"/>
    </location>
</feature>
<organism evidence="2">
    <name type="scientific">viral metagenome</name>
    <dbReference type="NCBI Taxonomy" id="1070528"/>
    <lineage>
        <taxon>unclassified sequences</taxon>
        <taxon>metagenomes</taxon>
        <taxon>organismal metagenomes</taxon>
    </lineage>
</organism>
<reference evidence="2" key="1">
    <citation type="journal article" date="2020" name="Nature">
        <title>Giant virus diversity and host interactions through global metagenomics.</title>
        <authorList>
            <person name="Schulz F."/>
            <person name="Roux S."/>
            <person name="Paez-Espino D."/>
            <person name="Jungbluth S."/>
            <person name="Walsh D.A."/>
            <person name="Denef V.J."/>
            <person name="McMahon K.D."/>
            <person name="Konstantinidis K.T."/>
            <person name="Eloe-Fadrosh E.A."/>
            <person name="Kyrpides N.C."/>
            <person name="Woyke T."/>
        </authorList>
    </citation>
    <scope>NUCLEOTIDE SEQUENCE</scope>
    <source>
        <strain evidence="2">GVMAG-S-3300013286-35</strain>
    </source>
</reference>
<feature type="region of interest" description="Disordered" evidence="1">
    <location>
        <begin position="40"/>
        <end position="71"/>
    </location>
</feature>
<sequence>MLARILNHLRASKPPPLGRWCTADKTKNNWKVDMANTDHCGTCSQEPQNNPKKIEPSQKPTEHPLKPTVNQ</sequence>